<protein>
    <submittedName>
        <fullName evidence="2">Uncharacterized protein</fullName>
    </submittedName>
</protein>
<proteinExistence type="predicted"/>
<keyword evidence="1" id="KW-0472">Membrane</keyword>
<dbReference type="EMBL" id="JAKKPZ010000006">
    <property type="protein sequence ID" value="KAI1720239.1"/>
    <property type="molecule type" value="Genomic_DNA"/>
</dbReference>
<feature type="transmembrane region" description="Helical" evidence="1">
    <location>
        <begin position="136"/>
        <end position="152"/>
    </location>
</feature>
<dbReference type="Proteomes" id="UP001201812">
    <property type="component" value="Unassembled WGS sequence"/>
</dbReference>
<keyword evidence="1" id="KW-0812">Transmembrane</keyword>
<sequence length="179" mass="20455">MSLYPPPQYTTPEIVQNTEEIQQAKKPKSASCCNGKFKAFVAKLWSYVTHAYVFLAIDVILGFALLCAPEIMVVRATAIAMLVLGCCIQGFLNKKPAFCLPYMVFNVARALVCDGIILYLLHEYHYESQYRRDERIIFVLFAILLALIAHLSERRIRHAYCKIKEDLGKNPLISFTFRV</sequence>
<comment type="caution">
    <text evidence="2">The sequence shown here is derived from an EMBL/GenBank/DDBJ whole genome shotgun (WGS) entry which is preliminary data.</text>
</comment>
<feature type="transmembrane region" description="Helical" evidence="1">
    <location>
        <begin position="44"/>
        <end position="66"/>
    </location>
</feature>
<reference evidence="2" key="1">
    <citation type="submission" date="2022-01" db="EMBL/GenBank/DDBJ databases">
        <title>Genome Sequence Resource for Two Populations of Ditylenchus destructor, the Migratory Endoparasitic Phytonematode.</title>
        <authorList>
            <person name="Zhang H."/>
            <person name="Lin R."/>
            <person name="Xie B."/>
        </authorList>
    </citation>
    <scope>NUCLEOTIDE SEQUENCE</scope>
    <source>
        <strain evidence="2">BazhouSP</strain>
    </source>
</reference>
<evidence type="ECO:0000313" key="3">
    <source>
        <dbReference type="Proteomes" id="UP001201812"/>
    </source>
</evidence>
<evidence type="ECO:0000256" key="1">
    <source>
        <dbReference type="SAM" id="Phobius"/>
    </source>
</evidence>
<feature type="transmembrane region" description="Helical" evidence="1">
    <location>
        <begin position="99"/>
        <end position="121"/>
    </location>
</feature>
<keyword evidence="1" id="KW-1133">Transmembrane helix</keyword>
<keyword evidence="3" id="KW-1185">Reference proteome</keyword>
<dbReference type="AlphaFoldDB" id="A0AAD4N7X5"/>
<name>A0AAD4N7X5_9BILA</name>
<gene>
    <name evidence="2" type="ORF">DdX_05622</name>
</gene>
<evidence type="ECO:0000313" key="2">
    <source>
        <dbReference type="EMBL" id="KAI1720239.1"/>
    </source>
</evidence>
<accession>A0AAD4N7X5</accession>
<feature type="transmembrane region" description="Helical" evidence="1">
    <location>
        <begin position="72"/>
        <end position="92"/>
    </location>
</feature>
<organism evidence="2 3">
    <name type="scientific">Ditylenchus destructor</name>
    <dbReference type="NCBI Taxonomy" id="166010"/>
    <lineage>
        <taxon>Eukaryota</taxon>
        <taxon>Metazoa</taxon>
        <taxon>Ecdysozoa</taxon>
        <taxon>Nematoda</taxon>
        <taxon>Chromadorea</taxon>
        <taxon>Rhabditida</taxon>
        <taxon>Tylenchina</taxon>
        <taxon>Tylenchomorpha</taxon>
        <taxon>Sphaerularioidea</taxon>
        <taxon>Anguinidae</taxon>
        <taxon>Anguininae</taxon>
        <taxon>Ditylenchus</taxon>
    </lineage>
</organism>